<accession>A0A0G0RBT3</accession>
<feature type="transmembrane region" description="Helical" evidence="6">
    <location>
        <begin position="115"/>
        <end position="134"/>
    </location>
</feature>
<evidence type="ECO:0000313" key="9">
    <source>
        <dbReference type="EMBL" id="KKR11137.1"/>
    </source>
</evidence>
<comment type="subcellular location">
    <subcellularLocation>
        <location evidence="1">Cell membrane</location>
        <topology evidence="1">Single-pass membrane protein</topology>
    </subcellularLocation>
</comment>
<keyword evidence="3 6" id="KW-0812">Transmembrane</keyword>
<keyword evidence="4 6" id="KW-1133">Transmembrane helix</keyword>
<feature type="transmembrane region" description="Helical" evidence="6">
    <location>
        <begin position="140"/>
        <end position="157"/>
    </location>
</feature>
<name>A0A0G0RBT3_9BACT</name>
<dbReference type="InterPro" id="IPR007168">
    <property type="entry name" value="Phageshock_PspC_N"/>
</dbReference>
<evidence type="ECO:0000259" key="7">
    <source>
        <dbReference type="Pfam" id="PF04024"/>
    </source>
</evidence>
<feature type="domain" description="Phage shock protein PspC N-terminal" evidence="7">
    <location>
        <begin position="18"/>
        <end position="73"/>
    </location>
</feature>
<evidence type="ECO:0000256" key="4">
    <source>
        <dbReference type="ARBA" id="ARBA00022989"/>
    </source>
</evidence>
<dbReference type="EMBL" id="LBWP01000011">
    <property type="protein sequence ID" value="KKR11137.1"/>
    <property type="molecule type" value="Genomic_DNA"/>
</dbReference>
<feature type="domain" description="LiaF transmembrane" evidence="8">
    <location>
        <begin position="115"/>
        <end position="158"/>
    </location>
</feature>
<evidence type="ECO:0000256" key="2">
    <source>
        <dbReference type="ARBA" id="ARBA00022475"/>
    </source>
</evidence>
<dbReference type="AlphaFoldDB" id="A0A0G0RBT3"/>
<keyword evidence="2" id="KW-1003">Cell membrane</keyword>
<evidence type="ECO:0000313" key="10">
    <source>
        <dbReference type="Proteomes" id="UP000034246"/>
    </source>
</evidence>
<evidence type="ECO:0000256" key="6">
    <source>
        <dbReference type="SAM" id="Phobius"/>
    </source>
</evidence>
<keyword evidence="5 6" id="KW-0472">Membrane</keyword>
<protein>
    <submittedName>
        <fullName evidence="9">Uncharacterized protein</fullName>
    </submittedName>
</protein>
<proteinExistence type="predicted"/>
<dbReference type="PANTHER" id="PTHR33885:SF3">
    <property type="entry name" value="PHAGE SHOCK PROTEIN C"/>
    <property type="match status" value="1"/>
</dbReference>
<dbReference type="InterPro" id="IPR054331">
    <property type="entry name" value="LiaF_TM"/>
</dbReference>
<dbReference type="Pfam" id="PF04024">
    <property type="entry name" value="PspC"/>
    <property type="match status" value="1"/>
</dbReference>
<dbReference type="InterPro" id="IPR052027">
    <property type="entry name" value="PspC"/>
</dbReference>
<reference evidence="9 10" key="1">
    <citation type="journal article" date="2015" name="Nature">
        <title>rRNA introns, odd ribosomes, and small enigmatic genomes across a large radiation of phyla.</title>
        <authorList>
            <person name="Brown C.T."/>
            <person name="Hug L.A."/>
            <person name="Thomas B.C."/>
            <person name="Sharon I."/>
            <person name="Castelle C.J."/>
            <person name="Singh A."/>
            <person name="Wilkins M.J."/>
            <person name="Williams K.H."/>
            <person name="Banfield J.F."/>
        </authorList>
    </citation>
    <scope>NUCLEOTIDE SEQUENCE [LARGE SCALE GENOMIC DNA]</scope>
</reference>
<sequence>MVGMATKSNTKVNSPVSKLYRLSDDRFIAGVCSGLGKFFQIDATIIRLIFVVIAIFGGGGILLYLILWLIIPSDKSDSELTKENIDKNVKEIKDRAREFGKNLKINTTNANSRQLLGIVILIFGILLLLGNLHIFNFNFLWRYFPATVIIILGILILKKRE</sequence>
<dbReference type="GO" id="GO:0005886">
    <property type="term" value="C:plasma membrane"/>
    <property type="evidence" value="ECO:0007669"/>
    <property type="project" value="UniProtKB-SubCell"/>
</dbReference>
<evidence type="ECO:0000259" key="8">
    <source>
        <dbReference type="Pfam" id="PF22570"/>
    </source>
</evidence>
<gene>
    <name evidence="9" type="ORF">UT39_C0011G0009</name>
</gene>
<evidence type="ECO:0000256" key="3">
    <source>
        <dbReference type="ARBA" id="ARBA00022692"/>
    </source>
</evidence>
<dbReference type="PANTHER" id="PTHR33885">
    <property type="entry name" value="PHAGE SHOCK PROTEIN C"/>
    <property type="match status" value="1"/>
</dbReference>
<feature type="transmembrane region" description="Helical" evidence="6">
    <location>
        <begin position="45"/>
        <end position="71"/>
    </location>
</feature>
<dbReference type="Pfam" id="PF22570">
    <property type="entry name" value="LiaF-TM"/>
    <property type="match status" value="1"/>
</dbReference>
<evidence type="ECO:0000256" key="1">
    <source>
        <dbReference type="ARBA" id="ARBA00004162"/>
    </source>
</evidence>
<evidence type="ECO:0000256" key="5">
    <source>
        <dbReference type="ARBA" id="ARBA00023136"/>
    </source>
</evidence>
<comment type="caution">
    <text evidence="9">The sequence shown here is derived from an EMBL/GenBank/DDBJ whole genome shotgun (WGS) entry which is preliminary data.</text>
</comment>
<dbReference type="STRING" id="1618550.UT39_C0011G0009"/>
<organism evidence="9 10">
    <name type="scientific">Candidatus Woesebacteria bacterium GW2011_GWA1_39_21</name>
    <dbReference type="NCBI Taxonomy" id="1618550"/>
    <lineage>
        <taxon>Bacteria</taxon>
        <taxon>Candidatus Woeseibacteriota</taxon>
    </lineage>
</organism>
<dbReference type="Proteomes" id="UP000034246">
    <property type="component" value="Unassembled WGS sequence"/>
</dbReference>